<feature type="domain" description="AB hydrolase-1" evidence="1">
    <location>
        <begin position="5"/>
        <end position="85"/>
    </location>
</feature>
<dbReference type="Pfam" id="PF12697">
    <property type="entry name" value="Abhydrolase_6"/>
    <property type="match status" value="1"/>
</dbReference>
<evidence type="ECO:0000313" key="3">
    <source>
        <dbReference type="Proteomes" id="UP000030982"/>
    </source>
</evidence>
<protein>
    <recommendedName>
        <fullName evidence="1">AB hydrolase-1 domain-containing protein</fullName>
    </recommendedName>
</protein>
<dbReference type="GO" id="GO:0003824">
    <property type="term" value="F:catalytic activity"/>
    <property type="evidence" value="ECO:0007669"/>
    <property type="project" value="UniProtKB-ARBA"/>
</dbReference>
<reference evidence="2 3" key="1">
    <citation type="submission" date="2014-09" db="EMBL/GenBank/DDBJ databases">
        <title>Genome sequence of Sinomonas sp. MUSC 117.</title>
        <authorList>
            <person name="Lee L.-H."/>
        </authorList>
    </citation>
    <scope>NUCLEOTIDE SEQUENCE [LARGE SCALE GENOMIC DNA]</scope>
    <source>
        <strain evidence="2 3">MUSC 117</strain>
    </source>
</reference>
<keyword evidence="3" id="KW-1185">Reference proteome</keyword>
<name>A0A0B2AUE7_9MICC</name>
<dbReference type="Proteomes" id="UP000030982">
    <property type="component" value="Unassembled WGS sequence"/>
</dbReference>
<dbReference type="AlphaFoldDB" id="A0A0B2AUE7"/>
<dbReference type="InterPro" id="IPR029058">
    <property type="entry name" value="AB_hydrolase_fold"/>
</dbReference>
<dbReference type="EMBL" id="JTDL01000003">
    <property type="protein sequence ID" value="KHL05600.1"/>
    <property type="molecule type" value="Genomic_DNA"/>
</dbReference>
<gene>
    <name evidence="2" type="ORF">LK10_00625</name>
</gene>
<dbReference type="SUPFAM" id="SSF53474">
    <property type="entry name" value="alpha/beta-Hydrolases"/>
    <property type="match status" value="1"/>
</dbReference>
<dbReference type="InterPro" id="IPR000073">
    <property type="entry name" value="AB_hydrolase_1"/>
</dbReference>
<dbReference type="RefSeq" id="WP_043119315.1">
    <property type="nucleotide sequence ID" value="NZ_JTDL01000003.1"/>
</dbReference>
<evidence type="ECO:0000259" key="1">
    <source>
        <dbReference type="Pfam" id="PF12697"/>
    </source>
</evidence>
<organism evidence="2 3">
    <name type="scientific">Sinomonas humi</name>
    <dbReference type="NCBI Taxonomy" id="1338436"/>
    <lineage>
        <taxon>Bacteria</taxon>
        <taxon>Bacillati</taxon>
        <taxon>Actinomycetota</taxon>
        <taxon>Actinomycetes</taxon>
        <taxon>Micrococcales</taxon>
        <taxon>Micrococcaceae</taxon>
        <taxon>Sinomonas</taxon>
    </lineage>
</organism>
<proteinExistence type="predicted"/>
<comment type="caution">
    <text evidence="2">The sequence shown here is derived from an EMBL/GenBank/DDBJ whole genome shotgun (WGS) entry which is preliminary data.</text>
</comment>
<dbReference type="Gene3D" id="3.40.50.1820">
    <property type="entry name" value="alpha/beta hydrolase"/>
    <property type="match status" value="1"/>
</dbReference>
<dbReference type="STRING" id="1338436.LK10_00625"/>
<accession>A0A0B2AUE7</accession>
<dbReference type="OrthoDB" id="9814966at2"/>
<sequence length="101" mass="10420">MNLRRGHSGFDVVAPDLPSHRLNAGLLEDAEEVKSAIRGCAGPVVVAGWSYGGDVIGLAAAGEENVVRLVYVSSIPQPVQEDPRDGDIFAASLSCSGIGTS</sequence>
<evidence type="ECO:0000313" key="2">
    <source>
        <dbReference type="EMBL" id="KHL05600.1"/>
    </source>
</evidence>